<evidence type="ECO:0000256" key="1">
    <source>
        <dbReference type="SAM" id="Phobius"/>
    </source>
</evidence>
<evidence type="ECO:0000313" key="3">
    <source>
        <dbReference type="Proteomes" id="UP000550136"/>
    </source>
</evidence>
<comment type="caution">
    <text evidence="2">The sequence shown here is derived from an EMBL/GenBank/DDBJ whole genome shotgun (WGS) entry which is preliminary data.</text>
</comment>
<dbReference type="AlphaFoldDB" id="A0A7Y2PBD0"/>
<dbReference type="RefSeq" id="WP_066282991.1">
    <property type="nucleotide sequence ID" value="NZ_JABEOU010000016.1"/>
</dbReference>
<evidence type="ECO:0000313" key="2">
    <source>
        <dbReference type="EMBL" id="NNG56571.1"/>
    </source>
</evidence>
<protein>
    <submittedName>
        <fullName evidence="2">Uncharacterized protein</fullName>
    </submittedName>
</protein>
<feature type="transmembrane region" description="Helical" evidence="1">
    <location>
        <begin position="59"/>
        <end position="78"/>
    </location>
</feature>
<keyword evidence="1" id="KW-0472">Membrane</keyword>
<accession>A0A7Y2PBD0</accession>
<reference evidence="2 3" key="1">
    <citation type="submission" date="2020-05" db="EMBL/GenBank/DDBJ databases">
        <title>Draft Genome Sequences of Sphingomonas sp. Isolated from the International Space Station.</title>
        <authorList>
            <person name="Bijlani S."/>
            <person name="Singh N.K."/>
            <person name="Mason C.E."/>
            <person name="Wang C.C."/>
            <person name="Venkateswaran K."/>
        </authorList>
    </citation>
    <scope>NUCLEOTIDE SEQUENCE [LARGE SCALE GENOMIC DNA]</scope>
    <source>
        <strain evidence="2 3">FKI-L5-BR-P1</strain>
    </source>
</reference>
<sequence length="80" mass="8804">MLNHETGQMDWGSTANHSLYFNPDNLLDPMTHRGRELITEGSTSTDSDDISFPNADGPAWPLFLIAALIICGFFLSPFSS</sequence>
<organism evidence="2 3">
    <name type="scientific">Sphingomonas paucimobilis</name>
    <name type="common">Pseudomonas paucimobilis</name>
    <dbReference type="NCBI Taxonomy" id="13689"/>
    <lineage>
        <taxon>Bacteria</taxon>
        <taxon>Pseudomonadati</taxon>
        <taxon>Pseudomonadota</taxon>
        <taxon>Alphaproteobacteria</taxon>
        <taxon>Sphingomonadales</taxon>
        <taxon>Sphingomonadaceae</taxon>
        <taxon>Sphingomonas</taxon>
    </lineage>
</organism>
<name>A0A7Y2PBD0_SPHPI</name>
<dbReference type="EMBL" id="JABEOU010000016">
    <property type="protein sequence ID" value="NNG56571.1"/>
    <property type="molecule type" value="Genomic_DNA"/>
</dbReference>
<dbReference type="Proteomes" id="UP000550136">
    <property type="component" value="Unassembled WGS sequence"/>
</dbReference>
<proteinExistence type="predicted"/>
<keyword evidence="1" id="KW-1133">Transmembrane helix</keyword>
<keyword evidence="1" id="KW-0812">Transmembrane</keyword>
<gene>
    <name evidence="2" type="ORF">HKX06_04135</name>
</gene>